<protein>
    <submittedName>
        <fullName evidence="1">Phosphopantetheine-binding protein</fullName>
    </submittedName>
</protein>
<name>A0ABT4VFR3_9HELI</name>
<proteinExistence type="predicted"/>
<comment type="caution">
    <text evidence="1">The sequence shown here is derived from an EMBL/GenBank/DDBJ whole genome shotgun (WGS) entry which is preliminary data.</text>
</comment>
<gene>
    <name evidence="1" type="ORF">PF021_07735</name>
</gene>
<sequence length="73" mass="8333">MKEKIENFIKTKNPNFDGGAIFGNNGIDSVGFLELLSFLEDELKIELDFSEYDPVEFGTLNGLYEIIKKENLK</sequence>
<dbReference type="InterPro" id="IPR036736">
    <property type="entry name" value="ACP-like_sf"/>
</dbReference>
<accession>A0ABT4VFR3</accession>
<dbReference type="Proteomes" id="UP001210261">
    <property type="component" value="Unassembled WGS sequence"/>
</dbReference>
<reference evidence="1 2" key="1">
    <citation type="submission" date="2023-01" db="EMBL/GenBank/DDBJ databases">
        <title>Description of Helicobacter ibis sp. nov. isolated from faecal droppings of black-faced ibis (Theristicus melanopis).</title>
        <authorList>
            <person name="Lopez-Cantillo M."/>
            <person name="Vidal-Veuthey B."/>
            <person name="Mella A."/>
            <person name="De La Haba R."/>
            <person name="Collado L."/>
        </authorList>
    </citation>
    <scope>NUCLEOTIDE SEQUENCE [LARGE SCALE GENOMIC DNA]</scope>
    <source>
        <strain evidence="1 2">A82</strain>
    </source>
</reference>
<keyword evidence="2" id="KW-1185">Reference proteome</keyword>
<dbReference type="EMBL" id="JAQHXR010000005">
    <property type="protein sequence ID" value="MDA3969556.1"/>
    <property type="molecule type" value="Genomic_DNA"/>
</dbReference>
<organism evidence="1 2">
    <name type="scientific">Helicobacter ibis</name>
    <dbReference type="NCBI Taxonomy" id="2962633"/>
    <lineage>
        <taxon>Bacteria</taxon>
        <taxon>Pseudomonadati</taxon>
        <taxon>Campylobacterota</taxon>
        <taxon>Epsilonproteobacteria</taxon>
        <taxon>Campylobacterales</taxon>
        <taxon>Helicobacteraceae</taxon>
        <taxon>Helicobacter</taxon>
    </lineage>
</organism>
<dbReference type="RefSeq" id="WP_271021916.1">
    <property type="nucleotide sequence ID" value="NZ_JAQHXR010000005.1"/>
</dbReference>
<dbReference type="SUPFAM" id="SSF47336">
    <property type="entry name" value="ACP-like"/>
    <property type="match status" value="1"/>
</dbReference>
<evidence type="ECO:0000313" key="1">
    <source>
        <dbReference type="EMBL" id="MDA3969556.1"/>
    </source>
</evidence>
<dbReference type="Gene3D" id="1.10.1200.10">
    <property type="entry name" value="ACP-like"/>
    <property type="match status" value="1"/>
</dbReference>
<evidence type="ECO:0000313" key="2">
    <source>
        <dbReference type="Proteomes" id="UP001210261"/>
    </source>
</evidence>